<sequence>MKEQLIKTKIDFYLKKWVDIELNKLPGQIETEMSDPNQNKQEEWRIWFPIDSKVTASEIEEIEGRIGHKLPNDYKTFLKHKHFYELHISEVSFCRHPVNAWRAKLTEMIFDGYPTEYLIEKGYIPFADWSDWGLLCFDTNRNQADKNYPIVLWDHEIADEVQDQYIDFYDLIIKLDEDERKSTS</sequence>
<dbReference type="SUPFAM" id="SSF160631">
    <property type="entry name" value="SMI1/KNR4-like"/>
    <property type="match status" value="1"/>
</dbReference>
<accession>A0A1G6YGM7</accession>
<dbReference type="InterPro" id="IPR037883">
    <property type="entry name" value="Knr4/Smi1-like_sf"/>
</dbReference>
<name>A0A1G6YGM7_9SPHI</name>
<feature type="domain" description="Knr4/Smi1-like" evidence="1">
    <location>
        <begin position="53"/>
        <end position="174"/>
    </location>
</feature>
<evidence type="ECO:0000259" key="1">
    <source>
        <dbReference type="SMART" id="SM00860"/>
    </source>
</evidence>
<dbReference type="Pfam" id="PF14567">
    <property type="entry name" value="SUKH_5"/>
    <property type="match status" value="1"/>
</dbReference>
<dbReference type="SMART" id="SM00860">
    <property type="entry name" value="SMI1_KNR4"/>
    <property type="match status" value="1"/>
</dbReference>
<dbReference type="AlphaFoldDB" id="A0A1G6YGM7"/>
<dbReference type="Proteomes" id="UP000199455">
    <property type="component" value="Unassembled WGS sequence"/>
</dbReference>
<protein>
    <submittedName>
        <fullName evidence="2">SMI1-KNR4 cell-wall</fullName>
    </submittedName>
</protein>
<organism evidence="2 3">
    <name type="scientific">Pedobacter soli</name>
    <dbReference type="NCBI Taxonomy" id="390242"/>
    <lineage>
        <taxon>Bacteria</taxon>
        <taxon>Pseudomonadati</taxon>
        <taxon>Bacteroidota</taxon>
        <taxon>Sphingobacteriia</taxon>
        <taxon>Sphingobacteriales</taxon>
        <taxon>Sphingobacteriaceae</taxon>
        <taxon>Pedobacter</taxon>
    </lineage>
</organism>
<dbReference type="Gene3D" id="3.40.1580.10">
    <property type="entry name" value="SMI1/KNR4-like"/>
    <property type="match status" value="1"/>
</dbReference>
<keyword evidence="3" id="KW-1185">Reference proteome</keyword>
<proteinExistence type="predicted"/>
<gene>
    <name evidence="2" type="ORF">SAMN04488024_10912</name>
</gene>
<reference evidence="3" key="1">
    <citation type="submission" date="2016-10" db="EMBL/GenBank/DDBJ databases">
        <authorList>
            <person name="Varghese N."/>
            <person name="Submissions S."/>
        </authorList>
    </citation>
    <scope>NUCLEOTIDE SEQUENCE [LARGE SCALE GENOMIC DNA]</scope>
    <source>
        <strain evidence="3">DSM 18609</strain>
    </source>
</reference>
<dbReference type="EMBL" id="FMZH01000009">
    <property type="protein sequence ID" value="SDD89528.1"/>
    <property type="molecule type" value="Genomic_DNA"/>
</dbReference>
<evidence type="ECO:0000313" key="3">
    <source>
        <dbReference type="Proteomes" id="UP000199455"/>
    </source>
</evidence>
<dbReference type="RefSeq" id="WP_090771079.1">
    <property type="nucleotide sequence ID" value="NZ_FMZH01000009.1"/>
</dbReference>
<dbReference type="InterPro" id="IPR018958">
    <property type="entry name" value="Knr4/Smi1-like_dom"/>
</dbReference>
<evidence type="ECO:0000313" key="2">
    <source>
        <dbReference type="EMBL" id="SDD89528.1"/>
    </source>
</evidence>